<accession>A0A6L9Y1C9</accession>
<feature type="region of interest" description="Disordered" evidence="1">
    <location>
        <begin position="1"/>
        <end position="49"/>
    </location>
</feature>
<name>A0A6L9Y1C9_9MICO</name>
<evidence type="ECO:0000313" key="4">
    <source>
        <dbReference type="EMBL" id="NEN07048.1"/>
    </source>
</evidence>
<dbReference type="InterPro" id="IPR057169">
    <property type="entry name" value="DUF7847"/>
</dbReference>
<feature type="transmembrane region" description="Helical" evidence="2">
    <location>
        <begin position="98"/>
        <end position="122"/>
    </location>
</feature>
<dbReference type="RefSeq" id="WP_163290508.1">
    <property type="nucleotide sequence ID" value="NZ_JAAGWY010000003.1"/>
</dbReference>
<keyword evidence="2" id="KW-0472">Membrane</keyword>
<comment type="caution">
    <text evidence="4">The sequence shown here is derived from an EMBL/GenBank/DDBJ whole genome shotgun (WGS) entry which is preliminary data.</text>
</comment>
<reference evidence="4 5" key="1">
    <citation type="journal article" date="2014" name="J. Microbiol.">
        <title>Diaminobutyricibacter tongyongensis gen. nov., sp. nov. and Homoserinibacter gongjuensis gen. nov., sp. nov. belong to the family Microbacteriaceae.</title>
        <authorList>
            <person name="Kim S.J."/>
            <person name="Ahn J.H."/>
            <person name="Weon H.Y."/>
            <person name="Hamada M."/>
            <person name="Suzuki K."/>
            <person name="Kwon S.W."/>
        </authorList>
    </citation>
    <scope>NUCLEOTIDE SEQUENCE [LARGE SCALE GENOMIC DNA]</scope>
    <source>
        <strain evidence="4 5">NBRC 108724</strain>
    </source>
</reference>
<evidence type="ECO:0000259" key="3">
    <source>
        <dbReference type="Pfam" id="PF25231"/>
    </source>
</evidence>
<feature type="transmembrane region" description="Helical" evidence="2">
    <location>
        <begin position="192"/>
        <end position="222"/>
    </location>
</feature>
<sequence>MSGEQPGPAEEHWQAPSGAPAPQPRYGEYAPGSVPPPPPPPPYGQPAYVQPGYGFGQQPGWTPPPKPGLVPLRPLSFGTLIGAPFQVLRRNPKVTVGAALLIQGVPQAIVSLLIIGGVTILFSRADNASAADQGALQAGAVGWAIVLGIVSLVVSAVSTSLLQGIVVNEVARETLGEKLTLGSLWRLTRSRVGALIGWTLLLSVALGAGVFVLAIIAVLLFAGGGAMIGVGVAYSVLAGLGAVVIAVWLSTKLALVPSAIVLERLRIRDAMKRSWRLTAGFFWRTLGVIVLIGLIVYAVTQIITFPIALIGSFVTLLVNPTGLGASASDPSVGQVFLSQLGINVVSTVVTAVIGAVLAVVQSSAVALIYVDLRMRKEGLDLQLIRFVEARQAGATGLPDPYQPAEHPAGATAYPGR</sequence>
<dbReference type="Pfam" id="PF25231">
    <property type="entry name" value="DUF7847"/>
    <property type="match status" value="1"/>
</dbReference>
<evidence type="ECO:0000313" key="5">
    <source>
        <dbReference type="Proteomes" id="UP000474967"/>
    </source>
</evidence>
<dbReference type="Proteomes" id="UP000474967">
    <property type="component" value="Unassembled WGS sequence"/>
</dbReference>
<keyword evidence="5" id="KW-1185">Reference proteome</keyword>
<feature type="transmembrane region" description="Helical" evidence="2">
    <location>
        <begin position="344"/>
        <end position="370"/>
    </location>
</feature>
<protein>
    <recommendedName>
        <fullName evidence="3">DUF7847 domain-containing protein</fullName>
    </recommendedName>
</protein>
<proteinExistence type="predicted"/>
<evidence type="ECO:0000256" key="2">
    <source>
        <dbReference type="SAM" id="Phobius"/>
    </source>
</evidence>
<dbReference type="AlphaFoldDB" id="A0A6L9Y1C9"/>
<organism evidence="4 5">
    <name type="scientific">Leifsonia tongyongensis</name>
    <dbReference type="NCBI Taxonomy" id="1268043"/>
    <lineage>
        <taxon>Bacteria</taxon>
        <taxon>Bacillati</taxon>
        <taxon>Actinomycetota</taxon>
        <taxon>Actinomycetes</taxon>
        <taxon>Micrococcales</taxon>
        <taxon>Microbacteriaceae</taxon>
        <taxon>Leifsonia</taxon>
    </lineage>
</organism>
<keyword evidence="2" id="KW-0812">Transmembrane</keyword>
<feature type="transmembrane region" description="Helical" evidence="2">
    <location>
        <begin position="281"/>
        <end position="314"/>
    </location>
</feature>
<evidence type="ECO:0000256" key="1">
    <source>
        <dbReference type="SAM" id="MobiDB-lite"/>
    </source>
</evidence>
<feature type="transmembrane region" description="Helical" evidence="2">
    <location>
        <begin position="234"/>
        <end position="260"/>
    </location>
</feature>
<dbReference type="EMBL" id="JAAGWY010000003">
    <property type="protein sequence ID" value="NEN07048.1"/>
    <property type="molecule type" value="Genomic_DNA"/>
</dbReference>
<keyword evidence="2" id="KW-1133">Transmembrane helix</keyword>
<feature type="region of interest" description="Disordered" evidence="1">
    <location>
        <begin position="397"/>
        <end position="416"/>
    </location>
</feature>
<feature type="compositionally biased region" description="Pro residues" evidence="1">
    <location>
        <begin position="33"/>
        <end position="44"/>
    </location>
</feature>
<gene>
    <name evidence="4" type="ORF">G3T36_14380</name>
</gene>
<feature type="transmembrane region" description="Helical" evidence="2">
    <location>
        <begin position="142"/>
        <end position="171"/>
    </location>
</feature>
<feature type="domain" description="DUF7847" evidence="3">
    <location>
        <begin position="85"/>
        <end position="358"/>
    </location>
</feature>